<reference evidence="2 3" key="1">
    <citation type="submission" date="2019-04" db="EMBL/GenBank/DDBJ databases">
        <title>Friends and foes A comparative genomics study of 23 Aspergillus species from section Flavi.</title>
        <authorList>
            <consortium name="DOE Joint Genome Institute"/>
            <person name="Kjaerbolling I."/>
            <person name="Vesth T."/>
            <person name="Frisvad J.C."/>
            <person name="Nybo J.L."/>
            <person name="Theobald S."/>
            <person name="Kildgaard S."/>
            <person name="Isbrandt T."/>
            <person name="Kuo A."/>
            <person name="Sato A."/>
            <person name="Lyhne E.K."/>
            <person name="Kogle M.E."/>
            <person name="Wiebenga A."/>
            <person name="Kun R.S."/>
            <person name="Lubbers R.J."/>
            <person name="Makela M.R."/>
            <person name="Barry K."/>
            <person name="Chovatia M."/>
            <person name="Clum A."/>
            <person name="Daum C."/>
            <person name="Haridas S."/>
            <person name="He G."/>
            <person name="LaButti K."/>
            <person name="Lipzen A."/>
            <person name="Mondo S."/>
            <person name="Riley R."/>
            <person name="Salamov A."/>
            <person name="Simmons B.A."/>
            <person name="Magnuson J.K."/>
            <person name="Henrissat B."/>
            <person name="Mortensen U.H."/>
            <person name="Larsen T.O."/>
            <person name="Devries R.P."/>
            <person name="Grigoriev I.V."/>
            <person name="Machida M."/>
            <person name="Baker S.E."/>
            <person name="Andersen M.R."/>
        </authorList>
    </citation>
    <scope>NUCLEOTIDE SEQUENCE [LARGE SCALE GENOMIC DNA]</scope>
    <source>
        <strain evidence="2 3">CBS 151.66</strain>
    </source>
</reference>
<protein>
    <submittedName>
        <fullName evidence="2">Uncharacterized protein</fullName>
    </submittedName>
</protein>
<sequence>MEDQDQGLGLRVLRSRSKLFIIFIIIFFLTSFPYGNSEQGDPDGATGRVMILGGGSSDRSPVNLEDFKIALY</sequence>
<keyword evidence="1" id="KW-0812">Transmembrane</keyword>
<evidence type="ECO:0000313" key="3">
    <source>
        <dbReference type="Proteomes" id="UP000326565"/>
    </source>
</evidence>
<proteinExistence type="predicted"/>
<evidence type="ECO:0000313" key="2">
    <source>
        <dbReference type="EMBL" id="KAB8073289.1"/>
    </source>
</evidence>
<accession>A0A5N5WY83</accession>
<keyword evidence="1" id="KW-1133">Transmembrane helix</keyword>
<gene>
    <name evidence="2" type="ORF">BDV29DRAFT_175813</name>
</gene>
<dbReference type="AlphaFoldDB" id="A0A5N5WY83"/>
<keyword evidence="1" id="KW-0472">Membrane</keyword>
<organism evidence="2 3">
    <name type="scientific">Aspergillus leporis</name>
    <dbReference type="NCBI Taxonomy" id="41062"/>
    <lineage>
        <taxon>Eukaryota</taxon>
        <taxon>Fungi</taxon>
        <taxon>Dikarya</taxon>
        <taxon>Ascomycota</taxon>
        <taxon>Pezizomycotina</taxon>
        <taxon>Eurotiomycetes</taxon>
        <taxon>Eurotiomycetidae</taxon>
        <taxon>Eurotiales</taxon>
        <taxon>Aspergillaceae</taxon>
        <taxon>Aspergillus</taxon>
        <taxon>Aspergillus subgen. Circumdati</taxon>
    </lineage>
</organism>
<evidence type="ECO:0000256" key="1">
    <source>
        <dbReference type="SAM" id="Phobius"/>
    </source>
</evidence>
<keyword evidence="3" id="KW-1185">Reference proteome</keyword>
<dbReference type="Proteomes" id="UP000326565">
    <property type="component" value="Unassembled WGS sequence"/>
</dbReference>
<dbReference type="EMBL" id="ML732230">
    <property type="protein sequence ID" value="KAB8073289.1"/>
    <property type="molecule type" value="Genomic_DNA"/>
</dbReference>
<feature type="transmembrane region" description="Helical" evidence="1">
    <location>
        <begin position="19"/>
        <end position="35"/>
    </location>
</feature>
<name>A0A5N5WY83_9EURO</name>